<evidence type="ECO:0000313" key="2">
    <source>
        <dbReference type="Proteomes" id="UP001408356"/>
    </source>
</evidence>
<dbReference type="Proteomes" id="UP001408356">
    <property type="component" value="Unassembled WGS sequence"/>
</dbReference>
<comment type="caution">
    <text evidence="1">The sequence shown here is derived from an EMBL/GenBank/DDBJ whole genome shotgun (WGS) entry which is preliminary data.</text>
</comment>
<gene>
    <name evidence="1" type="ORF">SUNI508_08489</name>
</gene>
<accession>A0ABR2UTS5</accession>
<protein>
    <submittedName>
        <fullName evidence="1">SnoaL-like domain-containing protein</fullName>
    </submittedName>
</protein>
<dbReference type="EMBL" id="JARVKF010000394">
    <property type="protein sequence ID" value="KAK9418060.1"/>
    <property type="molecule type" value="Genomic_DNA"/>
</dbReference>
<sequence>MTSSGYDPIFPSSTAADDRMRSFISEFYKVSDDPNKNEEWAAYFLPDAVLVMGPDTVRGIDEIRKLRVKMWEKVAARKHQPQKVFESTFGSSKQGQKEYMLFGDLDYDLKTGEKQSVSWAGNMVLEEVEGKPRFKYYRVYIQR</sequence>
<dbReference type="SUPFAM" id="SSF54427">
    <property type="entry name" value="NTF2-like"/>
    <property type="match status" value="1"/>
</dbReference>
<dbReference type="InterPro" id="IPR032710">
    <property type="entry name" value="NTF2-like_dom_sf"/>
</dbReference>
<dbReference type="PANTHER" id="PTHR39401:SF1">
    <property type="entry name" value="SNOAL-LIKE DOMAIN-CONTAINING PROTEIN"/>
    <property type="match status" value="1"/>
</dbReference>
<keyword evidence="2" id="KW-1185">Reference proteome</keyword>
<dbReference type="PANTHER" id="PTHR39401">
    <property type="entry name" value="SNOAL-LIKE DOMAIN-CONTAINING PROTEIN"/>
    <property type="match status" value="1"/>
</dbReference>
<organism evidence="1 2">
    <name type="scientific">Seiridium unicorne</name>
    <dbReference type="NCBI Taxonomy" id="138068"/>
    <lineage>
        <taxon>Eukaryota</taxon>
        <taxon>Fungi</taxon>
        <taxon>Dikarya</taxon>
        <taxon>Ascomycota</taxon>
        <taxon>Pezizomycotina</taxon>
        <taxon>Sordariomycetes</taxon>
        <taxon>Xylariomycetidae</taxon>
        <taxon>Amphisphaeriales</taxon>
        <taxon>Sporocadaceae</taxon>
        <taxon>Seiridium</taxon>
    </lineage>
</organism>
<proteinExistence type="predicted"/>
<reference evidence="1 2" key="1">
    <citation type="journal article" date="2024" name="J. Plant Pathol.">
        <title>Sequence and assembly of the genome of Seiridium unicorne, isolate CBS 538.82, causal agent of cypress canker disease.</title>
        <authorList>
            <person name="Scali E."/>
            <person name="Rocca G.D."/>
            <person name="Danti R."/>
            <person name="Garbelotto M."/>
            <person name="Barberini S."/>
            <person name="Baroncelli R."/>
            <person name="Emiliani G."/>
        </authorList>
    </citation>
    <scope>NUCLEOTIDE SEQUENCE [LARGE SCALE GENOMIC DNA]</scope>
    <source>
        <strain evidence="1 2">BM-138-508</strain>
    </source>
</reference>
<name>A0ABR2UTS5_9PEZI</name>
<evidence type="ECO:0000313" key="1">
    <source>
        <dbReference type="EMBL" id="KAK9418060.1"/>
    </source>
</evidence>